<comment type="caution">
    <text evidence="4">The sequence shown here is derived from an EMBL/GenBank/DDBJ whole genome shotgun (WGS) entry which is preliminary data.</text>
</comment>
<protein>
    <submittedName>
        <fullName evidence="4">TetR family transcriptional regulator</fullName>
    </submittedName>
</protein>
<dbReference type="Gene3D" id="1.10.357.10">
    <property type="entry name" value="Tetracycline Repressor, domain 2"/>
    <property type="match status" value="1"/>
</dbReference>
<dbReference type="RefSeq" id="WP_160632402.1">
    <property type="nucleotide sequence ID" value="NZ_WWNE01000005.1"/>
</dbReference>
<dbReference type="InterPro" id="IPR001647">
    <property type="entry name" value="HTH_TetR"/>
</dbReference>
<dbReference type="Proteomes" id="UP000470771">
    <property type="component" value="Unassembled WGS sequence"/>
</dbReference>
<dbReference type="Gene3D" id="1.10.10.60">
    <property type="entry name" value="Homeodomain-like"/>
    <property type="match status" value="1"/>
</dbReference>
<dbReference type="Pfam" id="PF00440">
    <property type="entry name" value="TetR_N"/>
    <property type="match status" value="1"/>
</dbReference>
<keyword evidence="5" id="KW-1185">Reference proteome</keyword>
<dbReference type="PROSITE" id="PS50977">
    <property type="entry name" value="HTH_TETR_2"/>
    <property type="match status" value="1"/>
</dbReference>
<feature type="DNA-binding region" description="H-T-H motif" evidence="2">
    <location>
        <begin position="29"/>
        <end position="48"/>
    </location>
</feature>
<dbReference type="AlphaFoldDB" id="A0A6N9NHY8"/>
<dbReference type="SUPFAM" id="SSF48498">
    <property type="entry name" value="Tetracyclin repressor-like, C-terminal domain"/>
    <property type="match status" value="1"/>
</dbReference>
<dbReference type="InterPro" id="IPR036271">
    <property type="entry name" value="Tet_transcr_reg_TetR-rel_C_sf"/>
</dbReference>
<evidence type="ECO:0000313" key="4">
    <source>
        <dbReference type="EMBL" id="NBG65444.1"/>
    </source>
</evidence>
<evidence type="ECO:0000313" key="5">
    <source>
        <dbReference type="Proteomes" id="UP000470771"/>
    </source>
</evidence>
<accession>A0A6N9NHY8</accession>
<name>A0A6N9NHY8_9FLAO</name>
<reference evidence="4 5" key="1">
    <citation type="submission" date="2019-12" db="EMBL/GenBank/DDBJ databases">
        <authorList>
            <person name="Zhao J."/>
        </authorList>
    </citation>
    <scope>NUCLEOTIDE SEQUENCE [LARGE SCALE GENOMIC DNA]</scope>
    <source>
        <strain evidence="4 5">S-15</strain>
    </source>
</reference>
<dbReference type="SUPFAM" id="SSF46689">
    <property type="entry name" value="Homeodomain-like"/>
    <property type="match status" value="1"/>
</dbReference>
<dbReference type="EMBL" id="WWNE01000005">
    <property type="protein sequence ID" value="NBG65444.1"/>
    <property type="molecule type" value="Genomic_DNA"/>
</dbReference>
<dbReference type="InterPro" id="IPR009057">
    <property type="entry name" value="Homeodomain-like_sf"/>
</dbReference>
<sequence length="188" mass="21907">MKVGDIHTEELVVEKAREMLIKYGVKGWNMNDLARESNMSKRTLYKIIGSKEDLLFKILLNNMKNEITRLKKYLQSDKSFPELLNNLSQQITDGFDDFILSNIKAIRIEYPKIKEREEKFIADQGQFITLFFQKGKDEGCIREDLDVGALVIIVKSLIEYQMITCNNKTDFKTEMGRVLSTFFTCILK</sequence>
<evidence type="ECO:0000259" key="3">
    <source>
        <dbReference type="PROSITE" id="PS50977"/>
    </source>
</evidence>
<gene>
    <name evidence="4" type="ORF">GQN54_04915</name>
</gene>
<proteinExistence type="predicted"/>
<feature type="domain" description="HTH tetR-type" evidence="3">
    <location>
        <begin position="6"/>
        <end position="66"/>
    </location>
</feature>
<evidence type="ECO:0000256" key="2">
    <source>
        <dbReference type="PROSITE-ProRule" id="PRU00335"/>
    </source>
</evidence>
<organism evidence="4 5">
    <name type="scientific">Acidiluteibacter ferrifornacis</name>
    <dbReference type="NCBI Taxonomy" id="2692424"/>
    <lineage>
        <taxon>Bacteria</taxon>
        <taxon>Pseudomonadati</taxon>
        <taxon>Bacteroidota</taxon>
        <taxon>Flavobacteriia</taxon>
        <taxon>Flavobacteriales</taxon>
        <taxon>Cryomorphaceae</taxon>
        <taxon>Acidiluteibacter</taxon>
    </lineage>
</organism>
<keyword evidence="1 2" id="KW-0238">DNA-binding</keyword>
<dbReference type="GO" id="GO:0003677">
    <property type="term" value="F:DNA binding"/>
    <property type="evidence" value="ECO:0007669"/>
    <property type="project" value="UniProtKB-UniRule"/>
</dbReference>
<evidence type="ECO:0000256" key="1">
    <source>
        <dbReference type="ARBA" id="ARBA00023125"/>
    </source>
</evidence>